<dbReference type="InterPro" id="IPR057666">
    <property type="entry name" value="DrpA_SLOG"/>
</dbReference>
<dbReference type="Proteomes" id="UP001056610">
    <property type="component" value="Chromosome"/>
</dbReference>
<reference evidence="3" key="1">
    <citation type="submission" date="2022-05" db="EMBL/GenBank/DDBJ databases">
        <title>A methanotrophic Mycobacterium dominates a cave microbial ecosystem.</title>
        <authorList>
            <person name="Van Spanning R.J.M."/>
            <person name="Guan Q."/>
            <person name="Melkonian C."/>
            <person name="Gallant J."/>
            <person name="Polerecky L."/>
            <person name="Flot J.-F."/>
            <person name="Brandt B.W."/>
            <person name="Braster M."/>
            <person name="Iturbe Espinoza P."/>
            <person name="Aerts J."/>
            <person name="Meima-Franke M."/>
            <person name="Piersma S.R."/>
            <person name="Bunduc C."/>
            <person name="Ummels R."/>
            <person name="Pain A."/>
            <person name="Fleming E.J."/>
            <person name="van der Wel N."/>
            <person name="Gherman V.D."/>
            <person name="Sarbu S.M."/>
            <person name="Bodelier P.L.E."/>
            <person name="Bitter W."/>
        </authorList>
    </citation>
    <scope>NUCLEOTIDE SEQUENCE</scope>
    <source>
        <strain evidence="3">Sulfur Cave</strain>
    </source>
</reference>
<dbReference type="RefSeq" id="WP_249763088.1">
    <property type="nucleotide sequence ID" value="NZ_CP097320.1"/>
</dbReference>
<gene>
    <name evidence="3" type="ORF">M5I08_02900</name>
</gene>
<accession>A0ABY4QNU5</accession>
<dbReference type="PANTHER" id="PTHR43022">
    <property type="entry name" value="PROTEIN SMF"/>
    <property type="match status" value="1"/>
</dbReference>
<dbReference type="Gene3D" id="3.40.50.450">
    <property type="match status" value="1"/>
</dbReference>
<feature type="domain" description="Smf/DprA SLOG" evidence="2">
    <location>
        <begin position="93"/>
        <end position="291"/>
    </location>
</feature>
<keyword evidence="4" id="KW-1185">Reference proteome</keyword>
<name>A0ABY4QNU5_9MYCO</name>
<dbReference type="PANTHER" id="PTHR43022:SF1">
    <property type="entry name" value="PROTEIN SMF"/>
    <property type="match status" value="1"/>
</dbReference>
<comment type="similarity">
    <text evidence="1">Belongs to the DprA/Smf family.</text>
</comment>
<evidence type="ECO:0000256" key="1">
    <source>
        <dbReference type="ARBA" id="ARBA00006525"/>
    </source>
</evidence>
<dbReference type="InterPro" id="IPR003488">
    <property type="entry name" value="DprA"/>
</dbReference>
<protein>
    <submittedName>
        <fullName evidence="3">DNA-processing protein DprA</fullName>
    </submittedName>
</protein>
<proteinExistence type="inferred from homology"/>
<evidence type="ECO:0000259" key="2">
    <source>
        <dbReference type="Pfam" id="PF02481"/>
    </source>
</evidence>
<dbReference type="SUPFAM" id="SSF102405">
    <property type="entry name" value="MCP/YpsA-like"/>
    <property type="match status" value="1"/>
</dbReference>
<evidence type="ECO:0000313" key="4">
    <source>
        <dbReference type="Proteomes" id="UP001056610"/>
    </source>
</evidence>
<sequence>MTMLDEQDLAALALTSRLVESAVKPLSSGEFWVLRRSVEPSALQGMTAIQLASTLAISGEDAERIARLSDRAAGIAVALEKLDHSGIWTITGVGHHYPERLRARLGPAAPVVLHGVGDASLLDTDGVGVVGSRDICEEGSQVAREIARTAVKARLPVVSGAARGVDQDAMNAAFEVGGQVVGVLADSPEPAVSRPGTRRGVANGQICLMTPYAPAAPFSIGNAMGRNKIIYGLARCTVVVATDNESGGAWAGATEALKNQYGRVASWTGRGSGAGNCALVKQGADELADVTRLDELLHESVVPATVDDDALGDQLMLGF</sequence>
<dbReference type="EMBL" id="CP097320">
    <property type="protein sequence ID" value="UQX11478.1"/>
    <property type="molecule type" value="Genomic_DNA"/>
</dbReference>
<organism evidence="3 4">
    <name type="scientific">Candidatus Mycobacterium methanotrophicum</name>
    <dbReference type="NCBI Taxonomy" id="2943498"/>
    <lineage>
        <taxon>Bacteria</taxon>
        <taxon>Bacillati</taxon>
        <taxon>Actinomycetota</taxon>
        <taxon>Actinomycetes</taxon>
        <taxon>Mycobacteriales</taxon>
        <taxon>Mycobacteriaceae</taxon>
        <taxon>Mycobacterium</taxon>
    </lineage>
</organism>
<dbReference type="Pfam" id="PF02481">
    <property type="entry name" value="DNA_processg_A"/>
    <property type="match status" value="1"/>
</dbReference>
<evidence type="ECO:0000313" key="3">
    <source>
        <dbReference type="EMBL" id="UQX11478.1"/>
    </source>
</evidence>